<dbReference type="Gene3D" id="3.30.40.10">
    <property type="entry name" value="Zinc/RING finger domain, C3HC4 (zinc finger)"/>
    <property type="match status" value="1"/>
</dbReference>
<dbReference type="SMART" id="SM00184">
    <property type="entry name" value="RING"/>
    <property type="match status" value="1"/>
</dbReference>
<feature type="domain" description="B box-type" evidence="7">
    <location>
        <begin position="98"/>
        <end position="149"/>
    </location>
</feature>
<reference evidence="8 9" key="1">
    <citation type="journal article" date="2017" name="Nat. Ecol. Evol.">
        <title>Scallop genome provides insights into evolution of bilaterian karyotype and development.</title>
        <authorList>
            <person name="Wang S."/>
            <person name="Zhang J."/>
            <person name="Jiao W."/>
            <person name="Li J."/>
            <person name="Xun X."/>
            <person name="Sun Y."/>
            <person name="Guo X."/>
            <person name="Huan P."/>
            <person name="Dong B."/>
            <person name="Zhang L."/>
            <person name="Hu X."/>
            <person name="Sun X."/>
            <person name="Wang J."/>
            <person name="Zhao C."/>
            <person name="Wang Y."/>
            <person name="Wang D."/>
            <person name="Huang X."/>
            <person name="Wang R."/>
            <person name="Lv J."/>
            <person name="Li Y."/>
            <person name="Zhang Z."/>
            <person name="Liu B."/>
            <person name="Lu W."/>
            <person name="Hui Y."/>
            <person name="Liang J."/>
            <person name="Zhou Z."/>
            <person name="Hou R."/>
            <person name="Li X."/>
            <person name="Liu Y."/>
            <person name="Li H."/>
            <person name="Ning X."/>
            <person name="Lin Y."/>
            <person name="Zhao L."/>
            <person name="Xing Q."/>
            <person name="Dou J."/>
            <person name="Li Y."/>
            <person name="Mao J."/>
            <person name="Guo H."/>
            <person name="Dou H."/>
            <person name="Li T."/>
            <person name="Mu C."/>
            <person name="Jiang W."/>
            <person name="Fu Q."/>
            <person name="Fu X."/>
            <person name="Miao Y."/>
            <person name="Liu J."/>
            <person name="Yu Q."/>
            <person name="Li R."/>
            <person name="Liao H."/>
            <person name="Li X."/>
            <person name="Kong Y."/>
            <person name="Jiang Z."/>
            <person name="Chourrout D."/>
            <person name="Li R."/>
            <person name="Bao Z."/>
        </authorList>
    </citation>
    <scope>NUCLEOTIDE SEQUENCE [LARGE SCALE GENOMIC DNA]</scope>
    <source>
        <strain evidence="8 9">PY_sf001</strain>
    </source>
</reference>
<keyword evidence="5" id="KW-1133">Transmembrane helix</keyword>
<keyword evidence="5" id="KW-0812">Transmembrane</keyword>
<dbReference type="InterPro" id="IPR047153">
    <property type="entry name" value="TRIM45/56/19-like"/>
</dbReference>
<keyword evidence="9" id="KW-1185">Reference proteome</keyword>
<evidence type="ECO:0000313" key="8">
    <source>
        <dbReference type="EMBL" id="OWF37705.1"/>
    </source>
</evidence>
<dbReference type="PANTHER" id="PTHR25462:SF291">
    <property type="entry name" value="E3 UBIQUITIN-PROTEIN LIGASE TRIM45"/>
    <property type="match status" value="1"/>
</dbReference>
<dbReference type="InterPro" id="IPR001841">
    <property type="entry name" value="Znf_RING"/>
</dbReference>
<gene>
    <name evidence="8" type="ORF">KP79_PYT21363</name>
</gene>
<dbReference type="AlphaFoldDB" id="A0A210PMI2"/>
<dbReference type="Pfam" id="PF13445">
    <property type="entry name" value="zf-RING_UBOX"/>
    <property type="match status" value="1"/>
</dbReference>
<organism evidence="8 9">
    <name type="scientific">Mizuhopecten yessoensis</name>
    <name type="common">Japanese scallop</name>
    <name type="synonym">Patinopecten yessoensis</name>
    <dbReference type="NCBI Taxonomy" id="6573"/>
    <lineage>
        <taxon>Eukaryota</taxon>
        <taxon>Metazoa</taxon>
        <taxon>Spiralia</taxon>
        <taxon>Lophotrochozoa</taxon>
        <taxon>Mollusca</taxon>
        <taxon>Bivalvia</taxon>
        <taxon>Autobranchia</taxon>
        <taxon>Pteriomorphia</taxon>
        <taxon>Pectinida</taxon>
        <taxon>Pectinoidea</taxon>
        <taxon>Pectinidae</taxon>
        <taxon>Mizuhopecten</taxon>
    </lineage>
</organism>
<feature type="domain" description="RING-type" evidence="6">
    <location>
        <begin position="20"/>
        <end position="67"/>
    </location>
</feature>
<dbReference type="PANTHER" id="PTHR25462">
    <property type="entry name" value="BONUS, ISOFORM C-RELATED"/>
    <property type="match status" value="1"/>
</dbReference>
<evidence type="ECO:0000313" key="9">
    <source>
        <dbReference type="Proteomes" id="UP000242188"/>
    </source>
</evidence>
<evidence type="ECO:0000256" key="5">
    <source>
        <dbReference type="SAM" id="Phobius"/>
    </source>
</evidence>
<dbReference type="SMART" id="SM00336">
    <property type="entry name" value="BBOX"/>
    <property type="match status" value="1"/>
</dbReference>
<keyword evidence="3" id="KW-0862">Zinc</keyword>
<dbReference type="GO" id="GO:0008270">
    <property type="term" value="F:zinc ion binding"/>
    <property type="evidence" value="ECO:0007669"/>
    <property type="project" value="UniProtKB-KW"/>
</dbReference>
<keyword evidence="1" id="KW-0479">Metal-binding</keyword>
<dbReference type="InterPro" id="IPR000315">
    <property type="entry name" value="Znf_B-box"/>
</dbReference>
<dbReference type="CDD" id="cd19757">
    <property type="entry name" value="Bbox1"/>
    <property type="match status" value="1"/>
</dbReference>
<evidence type="ECO:0000259" key="7">
    <source>
        <dbReference type="PROSITE" id="PS50119"/>
    </source>
</evidence>
<comment type="caution">
    <text evidence="8">The sequence shown here is derived from an EMBL/GenBank/DDBJ whole genome shotgun (WGS) entry which is preliminary data.</text>
</comment>
<dbReference type="GO" id="GO:0061630">
    <property type="term" value="F:ubiquitin protein ligase activity"/>
    <property type="evidence" value="ECO:0007669"/>
    <property type="project" value="TreeGrafter"/>
</dbReference>
<evidence type="ECO:0000256" key="4">
    <source>
        <dbReference type="PROSITE-ProRule" id="PRU00024"/>
    </source>
</evidence>
<accession>A0A210PMI2</accession>
<proteinExistence type="predicted"/>
<dbReference type="InterPro" id="IPR027370">
    <property type="entry name" value="Znf-RING_euk"/>
</dbReference>
<dbReference type="EMBL" id="NEDP02005583">
    <property type="protein sequence ID" value="OWF37705.1"/>
    <property type="molecule type" value="Genomic_DNA"/>
</dbReference>
<name>A0A210PMI2_MIZYE</name>
<keyword evidence="5" id="KW-0472">Membrane</keyword>
<evidence type="ECO:0000256" key="2">
    <source>
        <dbReference type="ARBA" id="ARBA00022771"/>
    </source>
</evidence>
<dbReference type="PROSITE" id="PS50119">
    <property type="entry name" value="ZF_BBOX"/>
    <property type="match status" value="1"/>
</dbReference>
<evidence type="ECO:0000256" key="1">
    <source>
        <dbReference type="ARBA" id="ARBA00022723"/>
    </source>
</evidence>
<protein>
    <submittedName>
        <fullName evidence="8">E3 ubiquitin-protein ligase TRIM56</fullName>
    </submittedName>
</protein>
<dbReference type="Proteomes" id="UP000242188">
    <property type="component" value="Unassembled WGS sequence"/>
</dbReference>
<feature type="transmembrane region" description="Helical" evidence="5">
    <location>
        <begin position="252"/>
        <end position="276"/>
    </location>
</feature>
<evidence type="ECO:0000256" key="3">
    <source>
        <dbReference type="ARBA" id="ARBA00022833"/>
    </source>
</evidence>
<evidence type="ECO:0000259" key="6">
    <source>
        <dbReference type="PROSITE" id="PS50089"/>
    </source>
</evidence>
<dbReference type="PROSITE" id="PS50089">
    <property type="entry name" value="ZF_RING_2"/>
    <property type="match status" value="1"/>
</dbReference>
<dbReference type="InterPro" id="IPR013083">
    <property type="entry name" value="Znf_RING/FYVE/PHD"/>
</dbReference>
<dbReference type="Pfam" id="PF00643">
    <property type="entry name" value="zf-B_box"/>
    <property type="match status" value="1"/>
</dbReference>
<dbReference type="SUPFAM" id="SSF57850">
    <property type="entry name" value="RING/U-box"/>
    <property type="match status" value="1"/>
</dbReference>
<sequence length="293" mass="33858">MATNHIAKLLDDLSAEFLECPICRNPFDENMHTPRYYPCTHTTCEQCMTHQFLQSSTYERVIRCPLCLRVYQASSPDVLNYEKNNILRDLKSFISTKEKEEFCDKCPNKFADAYCKDCDSSLCRSCSEAIHIGNNSSHNMMFKDKKLQVDACHFCLKQSDIFCPNCKIFFCKACRNVHHSDETVGIHKVCITNPEYIPYIPLEVSFMQKPREIDDSMRGPGRIINERFQILIWKLWTFGQAFVAMTSPVNTALVLFLIMLVIIGVYIPSFPAFTILPSEEGKHNLKHIFEMAF</sequence>
<keyword evidence="2 4" id="KW-0863">Zinc-finger</keyword>